<name>A0ABS6EKT6_9CLOT</name>
<keyword evidence="3" id="KW-0050">Antiport</keyword>
<feature type="transmembrane region" description="Helical" evidence="9">
    <location>
        <begin position="78"/>
        <end position="95"/>
    </location>
</feature>
<evidence type="ECO:0000256" key="7">
    <source>
        <dbReference type="ARBA" id="ARBA00023136"/>
    </source>
</evidence>
<keyword evidence="4" id="KW-1003">Cell membrane</keyword>
<feature type="transmembrane region" description="Helical" evidence="9">
    <location>
        <begin position="237"/>
        <end position="270"/>
    </location>
</feature>
<evidence type="ECO:0000313" key="11">
    <source>
        <dbReference type="EMBL" id="MBU5485668.1"/>
    </source>
</evidence>
<feature type="transmembrane region" description="Helical" evidence="9">
    <location>
        <begin position="417"/>
        <end position="436"/>
    </location>
</feature>
<dbReference type="PANTHER" id="PTHR33451:SF4">
    <property type="entry name" value="NA+_H+ ANTIPORTER"/>
    <property type="match status" value="1"/>
</dbReference>
<feature type="transmembrane region" description="Helical" evidence="9">
    <location>
        <begin position="282"/>
        <end position="306"/>
    </location>
</feature>
<dbReference type="InterPro" id="IPR052180">
    <property type="entry name" value="NhaC_Na-H+_Antiporter"/>
</dbReference>
<dbReference type="RefSeq" id="WP_216440196.1">
    <property type="nucleotide sequence ID" value="NZ_JAHLQF010000003.1"/>
</dbReference>
<feature type="domain" description="Na+/H+ antiporter NhaC-like C-terminal" evidence="10">
    <location>
        <begin position="20"/>
        <end position="218"/>
    </location>
</feature>
<evidence type="ECO:0000313" key="12">
    <source>
        <dbReference type="Proteomes" id="UP000726170"/>
    </source>
</evidence>
<dbReference type="Proteomes" id="UP000726170">
    <property type="component" value="Unassembled WGS sequence"/>
</dbReference>
<comment type="similarity">
    <text evidence="8">Belongs to the NhaC Na(+)/H(+) (TC 2.A.35) antiporter family.</text>
</comment>
<dbReference type="Pfam" id="PF03553">
    <property type="entry name" value="Na_H_antiporter"/>
    <property type="match status" value="2"/>
</dbReference>
<feature type="transmembrane region" description="Helical" evidence="9">
    <location>
        <begin position="12"/>
        <end position="29"/>
    </location>
</feature>
<comment type="subcellular location">
    <subcellularLocation>
        <location evidence="1">Cell membrane</location>
        <topology evidence="1">Multi-pass membrane protein</topology>
    </subcellularLocation>
</comment>
<feature type="transmembrane region" description="Helical" evidence="9">
    <location>
        <begin position="41"/>
        <end position="58"/>
    </location>
</feature>
<accession>A0ABS6EKT6</accession>
<feature type="transmembrane region" description="Helical" evidence="9">
    <location>
        <begin position="374"/>
        <end position="397"/>
    </location>
</feature>
<feature type="transmembrane region" description="Helical" evidence="9">
    <location>
        <begin position="331"/>
        <end position="353"/>
    </location>
</feature>
<evidence type="ECO:0000256" key="4">
    <source>
        <dbReference type="ARBA" id="ARBA00022475"/>
    </source>
</evidence>
<feature type="domain" description="Na+/H+ antiporter NhaC-like C-terminal" evidence="10">
    <location>
        <begin position="239"/>
        <end position="424"/>
    </location>
</feature>
<comment type="caution">
    <text evidence="11">The sequence shown here is derived from an EMBL/GenBank/DDBJ whole genome shotgun (WGS) entry which is preliminary data.</text>
</comment>
<evidence type="ECO:0000256" key="3">
    <source>
        <dbReference type="ARBA" id="ARBA00022449"/>
    </source>
</evidence>
<evidence type="ECO:0000256" key="9">
    <source>
        <dbReference type="SAM" id="Phobius"/>
    </source>
</evidence>
<evidence type="ECO:0000256" key="6">
    <source>
        <dbReference type="ARBA" id="ARBA00022989"/>
    </source>
</evidence>
<feature type="transmembrane region" description="Helical" evidence="9">
    <location>
        <begin position="116"/>
        <end position="149"/>
    </location>
</feature>
<evidence type="ECO:0000256" key="2">
    <source>
        <dbReference type="ARBA" id="ARBA00022448"/>
    </source>
</evidence>
<organism evidence="11 12">
    <name type="scientific">Clostridium mobile</name>
    <dbReference type="NCBI Taxonomy" id="2841512"/>
    <lineage>
        <taxon>Bacteria</taxon>
        <taxon>Bacillati</taxon>
        <taxon>Bacillota</taxon>
        <taxon>Clostridia</taxon>
        <taxon>Eubacteriales</taxon>
        <taxon>Clostridiaceae</taxon>
        <taxon>Clostridium</taxon>
    </lineage>
</organism>
<dbReference type="PANTHER" id="PTHR33451">
    <property type="entry name" value="MALATE-2H(+)/NA(+)-LACTATE ANTIPORTER"/>
    <property type="match status" value="1"/>
</dbReference>
<evidence type="ECO:0000259" key="10">
    <source>
        <dbReference type="Pfam" id="PF03553"/>
    </source>
</evidence>
<keyword evidence="7 9" id="KW-0472">Membrane</keyword>
<evidence type="ECO:0000256" key="8">
    <source>
        <dbReference type="ARBA" id="ARBA00038435"/>
    </source>
</evidence>
<feature type="transmembrane region" description="Helical" evidence="9">
    <location>
        <begin position="155"/>
        <end position="177"/>
    </location>
</feature>
<dbReference type="EMBL" id="JAHLQF010000003">
    <property type="protein sequence ID" value="MBU5485668.1"/>
    <property type="molecule type" value="Genomic_DNA"/>
</dbReference>
<proteinExistence type="inferred from homology"/>
<evidence type="ECO:0000256" key="5">
    <source>
        <dbReference type="ARBA" id="ARBA00022692"/>
    </source>
</evidence>
<keyword evidence="2" id="KW-0813">Transport</keyword>
<keyword evidence="6 9" id="KW-1133">Transmembrane helix</keyword>
<dbReference type="InterPro" id="IPR018461">
    <property type="entry name" value="Na/H_Antiport_NhaC-like_C"/>
</dbReference>
<reference evidence="11 12" key="1">
    <citation type="submission" date="2021-06" db="EMBL/GenBank/DDBJ databases">
        <authorList>
            <person name="Sun Q."/>
            <person name="Li D."/>
        </authorList>
    </citation>
    <scope>NUCLEOTIDE SEQUENCE [LARGE SCALE GENOMIC DNA]</scope>
    <source>
        <strain evidence="11 12">MSJ-11</strain>
    </source>
</reference>
<evidence type="ECO:0000256" key="1">
    <source>
        <dbReference type="ARBA" id="ARBA00004651"/>
    </source>
</evidence>
<protein>
    <submittedName>
        <fullName evidence="11">Na+/H+ antiporter NhaC family protein</fullName>
    </submittedName>
</protein>
<gene>
    <name evidence="11" type="ORF">KQI86_15215</name>
</gene>
<keyword evidence="12" id="KW-1185">Reference proteome</keyword>
<feature type="transmembrane region" description="Helical" evidence="9">
    <location>
        <begin position="198"/>
        <end position="217"/>
    </location>
</feature>
<keyword evidence="5 9" id="KW-0812">Transmembrane</keyword>
<sequence>MENKKTSNGLALLPFLVFVAIYLGSGIILQAKGVEMAFYQLPAPVAIFCGIISAFFILKGTAEEKFDALLEGCGNKDIIIMCTIYLLAGAFAGVSKAIGGVESTVNLGLTYIPAQYIAVGLFLITCFISISTGTSVGSIVAIGPIAVGLAEKSGLSLPFVLAAVMGGAMFGDNLSVISDTTIAATRTQGCEMRDKFRVNIYIAAPAAIITIILLLIFGRPEVIPPMQAYDYNIIKVLPYLLVLILSLIGVNVFVVLTLGIVVSGVIGLAYGNLTVITFSQEIFNGFLGMIEIFLLSMFTGGLAHMITKAGGIQYLLDKIQSMVKGRRSAEIGIGALVAMTDAAVANNTVAIIINGPIAKEMCNKYKVDPRRSAALLDIFSCIMQGVIPYGAQMLILLSFTKGTVTPFQLMPLLWYQWLLGISAIVSMYIPFADGLIKKNPWDWSKKEVNI</sequence>